<reference evidence="1 2" key="2">
    <citation type="submission" date="2015-05" db="EMBL/GenBank/DDBJ databases">
        <authorList>
            <person name="Morales-Cruz A."/>
            <person name="Amrine K.C."/>
            <person name="Cantu D."/>
        </authorList>
    </citation>
    <scope>NUCLEOTIDE SEQUENCE [LARGE SCALE GENOMIC DNA]</scope>
    <source>
        <strain evidence="1">DA912</strain>
    </source>
</reference>
<keyword evidence="2" id="KW-1185">Reference proteome</keyword>
<dbReference type="EMBL" id="LCUC01000332">
    <property type="protein sequence ID" value="KKY32244.1"/>
    <property type="molecule type" value="Genomic_DNA"/>
</dbReference>
<comment type="caution">
    <text evidence="1">The sequence shown here is derived from an EMBL/GenBank/DDBJ whole genome shotgun (WGS) entry which is preliminary data.</text>
</comment>
<protein>
    <submittedName>
        <fullName evidence="1">Uncharacterized protein</fullName>
    </submittedName>
</protein>
<sequence length="68" mass="7712">MQLNIAKIALVTAVDMTNVVFADCRCRKEHACIECSGPIASCNSYINHIPYQYCCPAYMLKKHTFVLR</sequence>
<evidence type="ECO:0000313" key="1">
    <source>
        <dbReference type="EMBL" id="KKY32244.1"/>
    </source>
</evidence>
<dbReference type="AlphaFoldDB" id="A0A0G2FDK4"/>
<accession>A0A0G2FDK4</accession>
<evidence type="ECO:0000313" key="2">
    <source>
        <dbReference type="Proteomes" id="UP000034680"/>
    </source>
</evidence>
<dbReference type="Proteomes" id="UP000034680">
    <property type="component" value="Unassembled WGS sequence"/>
</dbReference>
<proteinExistence type="predicted"/>
<name>A0A0G2FDK4_9PEZI</name>
<reference evidence="1 2" key="1">
    <citation type="submission" date="2015-05" db="EMBL/GenBank/DDBJ databases">
        <title>Distinctive expansion of gene families associated with plant cell wall degradation and secondary metabolism in the genomes of grapevine trunk pathogens.</title>
        <authorList>
            <person name="Lawrence D.P."/>
            <person name="Travadon R."/>
            <person name="Rolshausen P.E."/>
            <person name="Baumgartner K."/>
        </authorList>
    </citation>
    <scope>NUCLEOTIDE SEQUENCE [LARGE SCALE GENOMIC DNA]</scope>
    <source>
        <strain evidence="1">DA912</strain>
    </source>
</reference>
<gene>
    <name evidence="1" type="ORF">UCDDA912_g07785</name>
</gene>
<organism evidence="1 2">
    <name type="scientific">Diaporthe ampelina</name>
    <dbReference type="NCBI Taxonomy" id="1214573"/>
    <lineage>
        <taxon>Eukaryota</taxon>
        <taxon>Fungi</taxon>
        <taxon>Dikarya</taxon>
        <taxon>Ascomycota</taxon>
        <taxon>Pezizomycotina</taxon>
        <taxon>Sordariomycetes</taxon>
        <taxon>Sordariomycetidae</taxon>
        <taxon>Diaporthales</taxon>
        <taxon>Diaporthaceae</taxon>
        <taxon>Diaporthe</taxon>
    </lineage>
</organism>